<evidence type="ECO:0000259" key="1">
    <source>
        <dbReference type="Pfam" id="PF01979"/>
    </source>
</evidence>
<dbReference type="InterPro" id="IPR011059">
    <property type="entry name" value="Metal-dep_hydrolase_composite"/>
</dbReference>
<dbReference type="InterPro" id="IPR021858">
    <property type="entry name" value="Fun_TF"/>
</dbReference>
<dbReference type="InterPro" id="IPR006680">
    <property type="entry name" value="Amidohydro-rel"/>
</dbReference>
<dbReference type="PANTHER" id="PTHR43135:SF3">
    <property type="entry name" value="ALPHA-D-RIBOSE 1-METHYLPHOSPHONATE 5-TRIPHOSPHATE DIPHOSPHATASE"/>
    <property type="match status" value="1"/>
</dbReference>
<keyword evidence="3" id="KW-1185">Reference proteome</keyword>
<dbReference type="InterPro" id="IPR051781">
    <property type="entry name" value="Metallo-dep_Hydrolase"/>
</dbReference>
<gene>
    <name evidence="2" type="ORF">PRZ48_011011</name>
</gene>
<dbReference type="EMBL" id="JAXOVC010000008">
    <property type="protein sequence ID" value="KAK4498353.1"/>
    <property type="molecule type" value="Genomic_DNA"/>
</dbReference>
<dbReference type="PANTHER" id="PTHR43135">
    <property type="entry name" value="ALPHA-D-RIBOSE 1-METHYLPHOSPHONATE 5-TRIPHOSPHATE DIPHOSPHATASE"/>
    <property type="match status" value="1"/>
</dbReference>
<dbReference type="Gene3D" id="2.30.40.10">
    <property type="entry name" value="Urease, subunit C, domain 1"/>
    <property type="match status" value="1"/>
</dbReference>
<dbReference type="InterPro" id="IPR032466">
    <property type="entry name" value="Metal_Hydrolase"/>
</dbReference>
<dbReference type="SUPFAM" id="SSF51338">
    <property type="entry name" value="Composite domain of metallo-dependent hydrolases"/>
    <property type="match status" value="1"/>
</dbReference>
<dbReference type="Gene3D" id="3.20.20.140">
    <property type="entry name" value="Metal-dependent hydrolases"/>
    <property type="match status" value="1"/>
</dbReference>
<reference evidence="2 3" key="1">
    <citation type="journal article" date="2023" name="G3 (Bethesda)">
        <title>A chromosome-level genome assembly of Zasmidium syzygii isolated from banana leaves.</title>
        <authorList>
            <person name="van Westerhoven A.C."/>
            <person name="Mehrabi R."/>
            <person name="Talebi R."/>
            <person name="Steentjes M.B.F."/>
            <person name="Corcolon B."/>
            <person name="Chong P.A."/>
            <person name="Kema G.H.J."/>
            <person name="Seidl M.F."/>
        </authorList>
    </citation>
    <scope>NUCLEOTIDE SEQUENCE [LARGE SCALE GENOMIC DNA]</scope>
    <source>
        <strain evidence="2 3">P124</strain>
    </source>
</reference>
<dbReference type="CDD" id="cd01299">
    <property type="entry name" value="Met_dep_hydrolase_A"/>
    <property type="match status" value="1"/>
</dbReference>
<dbReference type="InterPro" id="IPR057744">
    <property type="entry name" value="OTAase-like"/>
</dbReference>
<organism evidence="2 3">
    <name type="scientific">Zasmidium cellare</name>
    <name type="common">Wine cellar mold</name>
    <name type="synonym">Racodium cellare</name>
    <dbReference type="NCBI Taxonomy" id="395010"/>
    <lineage>
        <taxon>Eukaryota</taxon>
        <taxon>Fungi</taxon>
        <taxon>Dikarya</taxon>
        <taxon>Ascomycota</taxon>
        <taxon>Pezizomycotina</taxon>
        <taxon>Dothideomycetes</taxon>
        <taxon>Dothideomycetidae</taxon>
        <taxon>Mycosphaerellales</taxon>
        <taxon>Mycosphaerellaceae</taxon>
        <taxon>Zasmidium</taxon>
    </lineage>
</organism>
<sequence>MSAPAFQLNSNDDLASIITPWKQPAQTTYVFKNANVIDPQDGSIARNVTVRLAGGFVESLHVKGEALDEDGEAETIDLEGKYILPGLWDCHVHLVAVQGSHSLDEILDYPPTTVSLRQPEIGQAMLDRGFTTVRDCGGALLPLKQAFAEGIHPGPRLFIAGRQLTQSGGSGDHRAQTDDRICCAGAVQTPCRTVDGVPECLKFAREEIRLGADFIKIMAGGAVSSPLGKLTDIDFTEEEIQAITIVTRNAGTFTTAHAYTPAVIQHAIRCGVLGIEHGNFLDQATAEMMAEKGVFYTPTLTAYAAGQMPEFGSFVSEASRLKLKSTLESGIEAIKIAKAAGVKMCFGTDLLGPMHFAQTKEFVIRRAAQTPLEIIQSATVNAAQMMGRQDSLGRVAPGFVADLLILNANPLDDIAVLDRPDEHLLAVFKEGRLMTSRWSRLTCTDSPGPVAIRADKITRICGREATPGFSLDIIEIGRLVPPSQSSEERRLFHHFVTSTSGTMVPVQGLHKPWKSIYPLVASQATSSSSVRSLYHALLTQAAYHLINLIGEDNATKEKARAGHHYGCALRELRKTLQTTVVYEQAFAALLAIPLAEHVFRGDANGWDVHYTAAIEFVCQHAPSRPWKKSVEAWTVSQSFALEFLILQTSRSPSSPRMPSSVHSVLDQLLNEPGFGWTHGGTGHIFRLIYQIRRLEEDLYQKHPHGFSGVMDTATQAQVDSIIHQLEMPIEDQLNIYVEHQESFGIEVSDHMRQSIHLHLRLFTLGVEMYLLCTVLRCPPMSVREKVDEALSATVDYVDLQQQGSFSIWPVFIAATQAYTAEAQALATYCLQTAESTGAANRRDVHRLVRQVWLERERLAETLRCDARALFVDWRQVMKDLGLNVLLL</sequence>
<evidence type="ECO:0000313" key="3">
    <source>
        <dbReference type="Proteomes" id="UP001305779"/>
    </source>
</evidence>
<name>A0ABR0EBC8_ZASCE</name>
<accession>A0ABR0EBC8</accession>
<dbReference type="Proteomes" id="UP001305779">
    <property type="component" value="Unassembled WGS sequence"/>
</dbReference>
<comment type="caution">
    <text evidence="2">The sequence shown here is derived from an EMBL/GenBank/DDBJ whole genome shotgun (WGS) entry which is preliminary data.</text>
</comment>
<dbReference type="Pfam" id="PF01979">
    <property type="entry name" value="Amidohydro_1"/>
    <property type="match status" value="1"/>
</dbReference>
<dbReference type="Pfam" id="PF11951">
    <property type="entry name" value="Fungal_trans_2"/>
    <property type="match status" value="1"/>
</dbReference>
<feature type="domain" description="Amidohydrolase-related" evidence="1">
    <location>
        <begin position="82"/>
        <end position="432"/>
    </location>
</feature>
<protein>
    <recommendedName>
        <fullName evidence="1">Amidohydrolase-related domain-containing protein</fullName>
    </recommendedName>
</protein>
<evidence type="ECO:0000313" key="2">
    <source>
        <dbReference type="EMBL" id="KAK4498353.1"/>
    </source>
</evidence>
<dbReference type="SUPFAM" id="SSF51556">
    <property type="entry name" value="Metallo-dependent hydrolases"/>
    <property type="match status" value="1"/>
</dbReference>
<proteinExistence type="predicted"/>